<name>A0A5C8FB23_BRAPL</name>
<sequence length="622" mass="71679">MKKKVIFCIFISFIASLILYFNFSNKKTYSNYISIMNTNYMPVRDEAPPEYFIDNYREKKENLSKKFDERDVSAVLKYKALIISYLGEEEIILNGVENNNIFNINALENIKNNGVIISKKTSKNLNVEIGDSVILKLITKDGHYNAEEYEVLSISDALKYNYALVDIDNLNNFVRLNDCASEIYLKNNTLDDNIVKQIFGDDFGYYSLNNEKENNNYNNLYFILAYFFILFFSFIFINNDNLIYSVIFSIIGFVLSLAAYFIIMKYILNTNFYFDNIYLIVLLVNVVSVLSAKLKVFSIKKMFLESLKFSKLILFGFVIVYIFAFVVSYDYLLETAKKTPSSNNNVYNIAKKNTSDNTFLLNGSIGDINIINNDVSRVISFPVGVVIRTGSIQSKVYAYDNLNIKYNIMSGEIFKGENKEIVIGKYLARYLNLKVGDSVSLIAKNSRGILDTMYFKVVGIYDIENYNIYANLKTMYDFLHLRGGDKSPYNERIIIQSEDNIYTYLNEKLKDNNLDELYIEGYENDNIKIFGFIFMGLFFISVSLFNSFLLSVFSKASNINNINKNESIKKYAISFIISIILSLILILVLYDIVFDFIIFLVIIFILSFALTIISSNLLGSDI</sequence>
<gene>
    <name evidence="2" type="ORF">EPJ72_02155</name>
</gene>
<feature type="transmembrane region" description="Helical" evidence="1">
    <location>
        <begin position="571"/>
        <end position="590"/>
    </location>
</feature>
<evidence type="ECO:0000313" key="3">
    <source>
        <dbReference type="Proteomes" id="UP000323176"/>
    </source>
</evidence>
<feature type="transmembrane region" description="Helical" evidence="1">
    <location>
        <begin position="273"/>
        <end position="292"/>
    </location>
</feature>
<proteinExistence type="predicted"/>
<evidence type="ECO:0000313" key="2">
    <source>
        <dbReference type="EMBL" id="TXJ46281.1"/>
    </source>
</evidence>
<keyword evidence="1" id="KW-1133">Transmembrane helix</keyword>
<feature type="transmembrane region" description="Helical" evidence="1">
    <location>
        <begin position="244"/>
        <end position="267"/>
    </location>
</feature>
<dbReference type="EMBL" id="SAXY01000014">
    <property type="protein sequence ID" value="TXJ46281.1"/>
    <property type="molecule type" value="Genomic_DNA"/>
</dbReference>
<keyword evidence="1" id="KW-0812">Transmembrane</keyword>
<protein>
    <submittedName>
        <fullName evidence="2">Lipoprotein ABC transporter permease</fullName>
    </submittedName>
</protein>
<feature type="transmembrane region" description="Helical" evidence="1">
    <location>
        <begin position="596"/>
        <end position="618"/>
    </location>
</feature>
<feature type="transmembrane region" description="Helical" evidence="1">
    <location>
        <begin position="312"/>
        <end position="332"/>
    </location>
</feature>
<keyword evidence="1" id="KW-0472">Membrane</keyword>
<accession>A0A5C8FB23</accession>
<comment type="caution">
    <text evidence="2">The sequence shown here is derived from an EMBL/GenBank/DDBJ whole genome shotgun (WGS) entry which is preliminary data.</text>
</comment>
<reference evidence="2 3" key="1">
    <citation type="journal article" date="1992" name="Lakartidningen">
        <title>[Penicillin V and not amoxicillin is the first choice preparation in acute otitis].</title>
        <authorList>
            <person name="Kamme C."/>
            <person name="Lundgren K."/>
            <person name="Prellner K."/>
        </authorList>
    </citation>
    <scope>NUCLEOTIDE SEQUENCE [LARGE SCALE GENOMIC DNA]</scope>
    <source>
        <strain evidence="2 3">PC5538III-hc</strain>
    </source>
</reference>
<feature type="transmembrane region" description="Helical" evidence="1">
    <location>
        <begin position="220"/>
        <end position="237"/>
    </location>
</feature>
<feature type="transmembrane region" description="Helical" evidence="1">
    <location>
        <begin position="5"/>
        <end position="23"/>
    </location>
</feature>
<organism evidence="2 3">
    <name type="scientific">Brachyspira pilosicoli</name>
    <name type="common">Serpulina pilosicoli</name>
    <dbReference type="NCBI Taxonomy" id="52584"/>
    <lineage>
        <taxon>Bacteria</taxon>
        <taxon>Pseudomonadati</taxon>
        <taxon>Spirochaetota</taxon>
        <taxon>Spirochaetia</taxon>
        <taxon>Brachyspirales</taxon>
        <taxon>Brachyspiraceae</taxon>
        <taxon>Brachyspira</taxon>
    </lineage>
</organism>
<dbReference type="OrthoDB" id="305048at2"/>
<dbReference type="Proteomes" id="UP000323176">
    <property type="component" value="Unassembled WGS sequence"/>
</dbReference>
<evidence type="ECO:0000256" key="1">
    <source>
        <dbReference type="SAM" id="Phobius"/>
    </source>
</evidence>
<feature type="transmembrane region" description="Helical" evidence="1">
    <location>
        <begin position="529"/>
        <end position="550"/>
    </location>
</feature>
<keyword evidence="2" id="KW-0449">Lipoprotein</keyword>
<dbReference type="AlphaFoldDB" id="A0A5C8FB23"/>